<organism evidence="1 2">
    <name type="scientific">Orchesella dallaii</name>
    <dbReference type="NCBI Taxonomy" id="48710"/>
    <lineage>
        <taxon>Eukaryota</taxon>
        <taxon>Metazoa</taxon>
        <taxon>Ecdysozoa</taxon>
        <taxon>Arthropoda</taxon>
        <taxon>Hexapoda</taxon>
        <taxon>Collembola</taxon>
        <taxon>Entomobryomorpha</taxon>
        <taxon>Entomobryoidea</taxon>
        <taxon>Orchesellidae</taxon>
        <taxon>Orchesellinae</taxon>
        <taxon>Orchesella</taxon>
    </lineage>
</organism>
<gene>
    <name evidence="1" type="ORF">ODALV1_LOCUS2656</name>
</gene>
<proteinExistence type="predicted"/>
<keyword evidence="2" id="KW-1185">Reference proteome</keyword>
<evidence type="ECO:0000313" key="2">
    <source>
        <dbReference type="Proteomes" id="UP001642540"/>
    </source>
</evidence>
<protein>
    <submittedName>
        <fullName evidence="1">Uncharacterized protein</fullName>
    </submittedName>
</protein>
<name>A0ABP1PU23_9HEXA</name>
<evidence type="ECO:0000313" key="1">
    <source>
        <dbReference type="EMBL" id="CAL8073614.1"/>
    </source>
</evidence>
<dbReference type="EMBL" id="CAXLJM020000007">
    <property type="protein sequence ID" value="CAL8073614.1"/>
    <property type="molecule type" value="Genomic_DNA"/>
</dbReference>
<comment type="caution">
    <text evidence="1">The sequence shown here is derived from an EMBL/GenBank/DDBJ whole genome shotgun (WGS) entry which is preliminary data.</text>
</comment>
<sequence>MQEYFFDRYFFVSTVASVWNKRNGSREKCMHGIMNCNARTICAKDSNHILGVVEELYNFDVIVGALNNFWPLEADYLYLPPKPTTLLSSTAIFVSKAHANICLS</sequence>
<reference evidence="1 2" key="1">
    <citation type="submission" date="2024-08" db="EMBL/GenBank/DDBJ databases">
        <authorList>
            <person name="Cucini C."/>
            <person name="Frati F."/>
        </authorList>
    </citation>
    <scope>NUCLEOTIDE SEQUENCE [LARGE SCALE GENOMIC DNA]</scope>
</reference>
<accession>A0ABP1PU23</accession>
<dbReference type="Proteomes" id="UP001642540">
    <property type="component" value="Unassembled WGS sequence"/>
</dbReference>